<dbReference type="SUPFAM" id="SSF82171">
    <property type="entry name" value="DPP6 N-terminal domain-like"/>
    <property type="match status" value="1"/>
</dbReference>
<dbReference type="InterPro" id="IPR032816">
    <property type="entry name" value="VTT_dom"/>
</dbReference>
<gene>
    <name evidence="5" type="ORF">MYCIT1_LOCUS27506</name>
</gene>
<feature type="transmembrane region" description="Helical" evidence="2">
    <location>
        <begin position="277"/>
        <end position="298"/>
    </location>
</feature>
<dbReference type="GO" id="GO:0006508">
    <property type="term" value="P:proteolysis"/>
    <property type="evidence" value="ECO:0007669"/>
    <property type="project" value="InterPro"/>
</dbReference>
<evidence type="ECO:0008006" key="7">
    <source>
        <dbReference type="Google" id="ProtNLM"/>
    </source>
</evidence>
<feature type="transmembrane region" description="Helical" evidence="2">
    <location>
        <begin position="230"/>
        <end position="250"/>
    </location>
</feature>
<feature type="transmembrane region" description="Helical" evidence="2">
    <location>
        <begin position="88"/>
        <end position="107"/>
    </location>
</feature>
<evidence type="ECO:0000313" key="5">
    <source>
        <dbReference type="EMBL" id="CAK5278215.1"/>
    </source>
</evidence>
<accession>A0AAD2Q5K0</accession>
<feature type="transmembrane region" description="Helical" evidence="2">
    <location>
        <begin position="152"/>
        <end position="173"/>
    </location>
</feature>
<keyword evidence="6" id="KW-1185">Reference proteome</keyword>
<feature type="compositionally biased region" description="Polar residues" evidence="1">
    <location>
        <begin position="334"/>
        <end position="364"/>
    </location>
</feature>
<reference evidence="5" key="1">
    <citation type="submission" date="2023-11" db="EMBL/GenBank/DDBJ databases">
        <authorList>
            <person name="De Vega J J."/>
            <person name="De Vega J J."/>
        </authorList>
    </citation>
    <scope>NUCLEOTIDE SEQUENCE</scope>
</reference>
<dbReference type="InterPro" id="IPR029058">
    <property type="entry name" value="AB_hydrolase_fold"/>
</dbReference>
<evidence type="ECO:0000259" key="4">
    <source>
        <dbReference type="Pfam" id="PF09335"/>
    </source>
</evidence>
<keyword evidence="2" id="KW-0812">Transmembrane</keyword>
<feature type="region of interest" description="Disordered" evidence="1">
    <location>
        <begin position="326"/>
        <end position="367"/>
    </location>
</feature>
<dbReference type="Proteomes" id="UP001295794">
    <property type="component" value="Unassembled WGS sequence"/>
</dbReference>
<dbReference type="InterPro" id="IPR011042">
    <property type="entry name" value="6-blade_b-propeller_TolB-like"/>
</dbReference>
<evidence type="ECO:0000313" key="6">
    <source>
        <dbReference type="Proteomes" id="UP001295794"/>
    </source>
</evidence>
<organism evidence="5 6">
    <name type="scientific">Mycena citricolor</name>
    <dbReference type="NCBI Taxonomy" id="2018698"/>
    <lineage>
        <taxon>Eukaryota</taxon>
        <taxon>Fungi</taxon>
        <taxon>Dikarya</taxon>
        <taxon>Basidiomycota</taxon>
        <taxon>Agaricomycotina</taxon>
        <taxon>Agaricomycetes</taxon>
        <taxon>Agaricomycetidae</taxon>
        <taxon>Agaricales</taxon>
        <taxon>Marasmiineae</taxon>
        <taxon>Mycenaceae</taxon>
        <taxon>Mycena</taxon>
    </lineage>
</organism>
<evidence type="ECO:0000256" key="2">
    <source>
        <dbReference type="SAM" id="Phobius"/>
    </source>
</evidence>
<dbReference type="Pfam" id="PF09335">
    <property type="entry name" value="VTT_dom"/>
    <property type="match status" value="1"/>
</dbReference>
<keyword evidence="2" id="KW-1133">Transmembrane helix</keyword>
<protein>
    <recommendedName>
        <fullName evidence="7">Golgi apparatus membrane protein tvp38</fullName>
    </recommendedName>
</protein>
<dbReference type="Pfam" id="PF00326">
    <property type="entry name" value="Peptidase_S9"/>
    <property type="match status" value="1"/>
</dbReference>
<feature type="compositionally biased region" description="Low complexity" evidence="1">
    <location>
        <begin position="31"/>
        <end position="45"/>
    </location>
</feature>
<name>A0AAD2Q5K0_9AGAR</name>
<feature type="domain" description="VTT" evidence="4">
    <location>
        <begin position="147"/>
        <end position="260"/>
    </location>
</feature>
<dbReference type="InterPro" id="IPR001375">
    <property type="entry name" value="Peptidase_S9_cat"/>
</dbReference>
<feature type="compositionally biased region" description="Low complexity" evidence="1">
    <location>
        <begin position="476"/>
        <end position="486"/>
    </location>
</feature>
<dbReference type="SUPFAM" id="SSF53474">
    <property type="entry name" value="alpha/beta-Hydrolases"/>
    <property type="match status" value="1"/>
</dbReference>
<feature type="region of interest" description="Disordered" evidence="1">
    <location>
        <begin position="467"/>
        <end position="509"/>
    </location>
</feature>
<dbReference type="EMBL" id="CAVNYO010000421">
    <property type="protein sequence ID" value="CAK5278215.1"/>
    <property type="molecule type" value="Genomic_DNA"/>
</dbReference>
<dbReference type="PANTHER" id="PTHR43056">
    <property type="entry name" value="PEPTIDASE S9 PROLYL OLIGOPEPTIDASE"/>
    <property type="match status" value="1"/>
</dbReference>
<dbReference type="GO" id="GO:0008236">
    <property type="term" value="F:serine-type peptidase activity"/>
    <property type="evidence" value="ECO:0007669"/>
    <property type="project" value="InterPro"/>
</dbReference>
<dbReference type="PANTHER" id="PTHR43056:SF5">
    <property type="entry name" value="PEPTIDASE S9 PROLYL OLIGOPEPTIDASE CATALYTIC DOMAIN-CONTAINING PROTEIN"/>
    <property type="match status" value="1"/>
</dbReference>
<sequence length="1159" mass="128547">MAMPYPAYAGRPPPVDSQQSLYPPKGPFDRSNTSFASSSNALSKSPVDARNISRTPSPTPSEYKALDSGLFNREDLLKWRFWIRKEWIKYYIIGILVGAITALITIFHTQIVHYLIPMTNFLHQQKYGILVPIGVLFVISFPPLFGHEIIAVLCGVVWGLWVGFGIVCAGTFLGEVGNFYAFKYLCRARGEKMERQQIRYACLAECVRRGGFRIALIARFSAIPGHFTTAIFATCGMNIFVFSIAAALSLPKQFVTVYLGVVLEQSTTGQKDLKNKLISYAVVGVTVLVTILAMWYIYREMNLVKPQVIYARRKARQVKQAKGDLYAQPDLNDSDSSVTGYNPRQSLSDIPLTASRQFGPSSQAHPRYDYEQAQKQQRYADWMAQHQQPQTHWGGQEDAHQRWDDRGNAIGYTPGPVPQVLYAPQPQVASAGRTPIEPDAYTESQAYSSGMVRESMDAVAWDTQMRERPKHHDMYQPQPQFQQHQPIRSPHLQPGGGYLSESPAPLEPETPRAQYAAYPQHNLGAPLGSAPLPTPPYPQSPFADPHHVAHEVEPTVDPLTSVIYHIEKRPHEGGRHTLVKSDTREDLTPAWDVRTTVNGYGGAPAIVHDSRIFFSDARDGRVYMMSADGSCSAVTPANPNHKFADFDVHPLMPHLLIGIMEDATESKRPALVVNSLVVLDTAERVVYPFMSDASFYRSPKFSPDGKRLVWIEWDLPDMPWNGSEIWVADFARSETPQPFGLVNPRHVAGEHGRVAVAYPSWVSEDVVLFTSDISGFENPWVYDCNSNEARQVFKTPISEGFALRDPPKRNGESAYAVLGAPHAIFTAVRDGRSVLYLVDLQNGQAQLITSTYVEISQLRTVSLDPAVITFIGIPIDAPSTVVRCTLGNEAQAEFTDLMANSHGSDIPPAFASRPHPMSIGDGTSKIHAIFYPPTNPDFIAPMNEKPPAIVSAHGGPVGMAPQSFNLTREFFTSRGWAWIDVNYGGSSGYGREYLERLHRSWGIVDADDCITAVKAISSPPYQLIDPQRVVVRGASAGGFAVLTLLSVRAAENVFAGGTSLYGVVDLPHLLEGTHKFESGYLAWLVSDDEAVLQERSPISHVDKITAPILILVASLKNRGCDFEFKIYEGEGHGWKKKETIEDALCRELQFYNRIIGIQA</sequence>
<proteinExistence type="predicted"/>
<comment type="caution">
    <text evidence="5">The sequence shown here is derived from an EMBL/GenBank/DDBJ whole genome shotgun (WGS) entry which is preliminary data.</text>
</comment>
<feature type="region of interest" description="Disordered" evidence="1">
    <location>
        <begin position="521"/>
        <end position="545"/>
    </location>
</feature>
<dbReference type="Gene3D" id="2.120.10.30">
    <property type="entry name" value="TolB, C-terminal domain"/>
    <property type="match status" value="1"/>
</dbReference>
<feature type="domain" description="Peptidase S9 prolyl oligopeptidase catalytic" evidence="3">
    <location>
        <begin position="963"/>
        <end position="1156"/>
    </location>
</feature>
<feature type="region of interest" description="Disordered" evidence="1">
    <location>
        <begin position="1"/>
        <end position="60"/>
    </location>
</feature>
<evidence type="ECO:0000256" key="1">
    <source>
        <dbReference type="SAM" id="MobiDB-lite"/>
    </source>
</evidence>
<feature type="transmembrane region" description="Helical" evidence="2">
    <location>
        <begin position="127"/>
        <end position="145"/>
    </location>
</feature>
<dbReference type="AlphaFoldDB" id="A0AAD2Q5K0"/>
<keyword evidence="2" id="KW-0472">Membrane</keyword>
<dbReference type="Gene3D" id="3.40.50.1820">
    <property type="entry name" value="alpha/beta hydrolase"/>
    <property type="match status" value="1"/>
</dbReference>
<evidence type="ECO:0000259" key="3">
    <source>
        <dbReference type="Pfam" id="PF00326"/>
    </source>
</evidence>
<dbReference type="InterPro" id="IPR050585">
    <property type="entry name" value="Xaa-Pro_dipeptidyl-ppase/CocE"/>
</dbReference>